<dbReference type="Proteomes" id="UP000054408">
    <property type="component" value="Unassembled WGS sequence"/>
</dbReference>
<sequence length="195" mass="21370">MANESESGESVWEAWEQVLCGSTPWTLGMERAAVLDGSYRAWTDNDNQMHLVHLPYLKPMGADVVLDESQRSELIDRIAAVIRAAGAEAVSSGLVHLGRPKGRCKGKVYLKIEPSDDSAGVLAMSWSYMRPPGGMKATSAALWETMDRWLPRGAGGSDEEVGERNDDDIGECNDDELDFGRIQPMSNVAGNRNWV</sequence>
<gene>
    <name evidence="1" type="ORF">AMSG_04748</name>
</gene>
<dbReference type="RefSeq" id="XP_013758416.1">
    <property type="nucleotide sequence ID" value="XM_013902962.1"/>
</dbReference>
<proteinExistence type="predicted"/>
<protein>
    <submittedName>
        <fullName evidence="1">Uncharacterized protein</fullName>
    </submittedName>
</protein>
<keyword evidence="2" id="KW-1185">Reference proteome</keyword>
<accession>A0A0L0D9S7</accession>
<organism evidence="1 2">
    <name type="scientific">Thecamonas trahens ATCC 50062</name>
    <dbReference type="NCBI Taxonomy" id="461836"/>
    <lineage>
        <taxon>Eukaryota</taxon>
        <taxon>Apusozoa</taxon>
        <taxon>Apusomonadida</taxon>
        <taxon>Apusomonadidae</taxon>
        <taxon>Thecamonas</taxon>
    </lineage>
</organism>
<name>A0A0L0D9S7_THETB</name>
<dbReference type="GeneID" id="25564277"/>
<evidence type="ECO:0000313" key="1">
    <source>
        <dbReference type="EMBL" id="KNC49005.1"/>
    </source>
</evidence>
<reference evidence="1 2" key="1">
    <citation type="submission" date="2010-05" db="EMBL/GenBank/DDBJ databases">
        <title>The Genome Sequence of Thecamonas trahens ATCC 50062.</title>
        <authorList>
            <consortium name="The Broad Institute Genome Sequencing Platform"/>
            <person name="Russ C."/>
            <person name="Cuomo C."/>
            <person name="Shea T."/>
            <person name="Young S.K."/>
            <person name="Zeng Q."/>
            <person name="Koehrsen M."/>
            <person name="Haas B."/>
            <person name="Borodovsky M."/>
            <person name="Guigo R."/>
            <person name="Alvarado L."/>
            <person name="Berlin A."/>
            <person name="Bochicchio J."/>
            <person name="Borenstein D."/>
            <person name="Chapman S."/>
            <person name="Chen Z."/>
            <person name="Freedman E."/>
            <person name="Gellesch M."/>
            <person name="Goldberg J."/>
            <person name="Griggs A."/>
            <person name="Gujja S."/>
            <person name="Heilman E."/>
            <person name="Heiman D."/>
            <person name="Hepburn T."/>
            <person name="Howarth C."/>
            <person name="Jen D."/>
            <person name="Larson L."/>
            <person name="Mehta T."/>
            <person name="Park D."/>
            <person name="Pearson M."/>
            <person name="Roberts A."/>
            <person name="Saif S."/>
            <person name="Shenoy N."/>
            <person name="Sisk P."/>
            <person name="Stolte C."/>
            <person name="Sykes S."/>
            <person name="Thomson T."/>
            <person name="Walk T."/>
            <person name="White J."/>
            <person name="Yandava C."/>
            <person name="Burger G."/>
            <person name="Gray M.W."/>
            <person name="Holland P.W.H."/>
            <person name="King N."/>
            <person name="Lang F.B.F."/>
            <person name="Roger A.J."/>
            <person name="Ruiz-Trillo I."/>
            <person name="Lander E."/>
            <person name="Nusbaum C."/>
        </authorList>
    </citation>
    <scope>NUCLEOTIDE SEQUENCE [LARGE SCALE GENOMIC DNA]</scope>
    <source>
        <strain evidence="1 2">ATCC 50062</strain>
    </source>
</reference>
<dbReference type="AlphaFoldDB" id="A0A0L0D9S7"/>
<evidence type="ECO:0000313" key="2">
    <source>
        <dbReference type="Proteomes" id="UP000054408"/>
    </source>
</evidence>
<dbReference type="EMBL" id="GL349452">
    <property type="protein sequence ID" value="KNC49005.1"/>
    <property type="molecule type" value="Genomic_DNA"/>
</dbReference>